<keyword evidence="3" id="KW-1185">Reference proteome</keyword>
<evidence type="ECO:0000313" key="2">
    <source>
        <dbReference type="EMBL" id="TKW30709.1"/>
    </source>
</evidence>
<gene>
    <name evidence="2" type="ORF">SEVIR_2G055800v2</name>
</gene>
<feature type="compositionally biased region" description="Polar residues" evidence="1">
    <location>
        <begin position="24"/>
        <end position="35"/>
    </location>
</feature>
<evidence type="ECO:0000313" key="3">
    <source>
        <dbReference type="Proteomes" id="UP000298652"/>
    </source>
</evidence>
<proteinExistence type="predicted"/>
<organism evidence="2 3">
    <name type="scientific">Setaria viridis</name>
    <name type="common">Green bristlegrass</name>
    <name type="synonym">Setaria italica subsp. viridis</name>
    <dbReference type="NCBI Taxonomy" id="4556"/>
    <lineage>
        <taxon>Eukaryota</taxon>
        <taxon>Viridiplantae</taxon>
        <taxon>Streptophyta</taxon>
        <taxon>Embryophyta</taxon>
        <taxon>Tracheophyta</taxon>
        <taxon>Spermatophyta</taxon>
        <taxon>Magnoliopsida</taxon>
        <taxon>Liliopsida</taxon>
        <taxon>Poales</taxon>
        <taxon>Poaceae</taxon>
        <taxon>PACMAD clade</taxon>
        <taxon>Panicoideae</taxon>
        <taxon>Panicodae</taxon>
        <taxon>Paniceae</taxon>
        <taxon>Cenchrinae</taxon>
        <taxon>Setaria</taxon>
    </lineage>
</organism>
<sequence length="127" mass="14183">MRTRNKKPGAGLGWPKPAKHDSTRAQPNQRRQPQSPFLLLHFPPDPPRAAVAPPLPRPRRGRPSRSTSSFIASIHRVFYCACAHVDLVGLILYVSEVPLSTCSSAHRWRARGLLLLRPDRRPASDPS</sequence>
<feature type="region of interest" description="Disordered" evidence="1">
    <location>
        <begin position="1"/>
        <end position="66"/>
    </location>
</feature>
<dbReference type="AlphaFoldDB" id="A0A4U6VS99"/>
<evidence type="ECO:0000256" key="1">
    <source>
        <dbReference type="SAM" id="MobiDB-lite"/>
    </source>
</evidence>
<name>A0A4U6VS99_SETVI</name>
<protein>
    <submittedName>
        <fullName evidence="2">Uncharacterized protein</fullName>
    </submittedName>
</protein>
<dbReference type="EMBL" id="CM016553">
    <property type="protein sequence ID" value="TKW30709.1"/>
    <property type="molecule type" value="Genomic_DNA"/>
</dbReference>
<dbReference type="Gramene" id="TKW30709">
    <property type="protein sequence ID" value="TKW30709"/>
    <property type="gene ID" value="SEVIR_2G055800v2"/>
</dbReference>
<accession>A0A4U6VS99</accession>
<reference evidence="2" key="1">
    <citation type="submission" date="2019-03" db="EMBL/GenBank/DDBJ databases">
        <title>WGS assembly of Setaria viridis.</title>
        <authorList>
            <person name="Huang P."/>
            <person name="Jenkins J."/>
            <person name="Grimwood J."/>
            <person name="Barry K."/>
            <person name="Healey A."/>
            <person name="Mamidi S."/>
            <person name="Sreedasyam A."/>
            <person name="Shu S."/>
            <person name="Feldman M."/>
            <person name="Wu J."/>
            <person name="Yu Y."/>
            <person name="Chen C."/>
            <person name="Johnson J."/>
            <person name="Rokhsar D."/>
            <person name="Baxter I."/>
            <person name="Schmutz J."/>
            <person name="Brutnell T."/>
            <person name="Kellogg E."/>
        </authorList>
    </citation>
    <scope>NUCLEOTIDE SEQUENCE [LARGE SCALE GENOMIC DNA]</scope>
</reference>
<dbReference type="Proteomes" id="UP000298652">
    <property type="component" value="Chromosome 2"/>
</dbReference>
<feature type="compositionally biased region" description="Low complexity" evidence="1">
    <location>
        <begin position="36"/>
        <end position="52"/>
    </location>
</feature>